<keyword evidence="3" id="KW-1185">Reference proteome</keyword>
<protein>
    <recommendedName>
        <fullName evidence="4">Death domain-containing protein</fullName>
    </recommendedName>
</protein>
<dbReference type="AlphaFoldDB" id="A0A1X7SZN3"/>
<evidence type="ECO:0000313" key="3">
    <source>
        <dbReference type="Proteomes" id="UP000007879"/>
    </source>
</evidence>
<name>A0A1X7SZN3_AMPQE</name>
<dbReference type="EnsemblMetazoa" id="XM_020006579.1">
    <property type="protein sequence ID" value="XP_019862138.1"/>
    <property type="gene ID" value="LOC109590695"/>
</dbReference>
<feature type="transmembrane region" description="Helical" evidence="1">
    <location>
        <begin position="272"/>
        <end position="290"/>
    </location>
</feature>
<sequence>MDLIVDGVNCLDSFKVTLCRLENSNGDLDQDNEGQLEKIQAAAAIARRLSLLAESMEQLETDYVHVIFNSDRPISSHCESLIDIILHAIKTCLLLQREYNIRYNVISVIMILMLLSCSHGFANDMMHIMMFITVIHLISGDIEINPGPQFNAQDLKKKPEISDLHRIFIKFRAAHRFVTIGVALKVEVNDLIYSPLDIETKLYLVFDRWIEKNENVTWGKIVEVCDDFELGLVCEAISDFLSRQSKYKREADFDSTGTERTNKNGYFTKTDVLLLIFIVLVCYFICLSWTDCKC</sequence>
<dbReference type="EnsemblMetazoa" id="Aqu2.1.07402_001">
    <property type="protein sequence ID" value="Aqu2.1.07402_001"/>
    <property type="gene ID" value="Aqu2.1.07402"/>
</dbReference>
<keyword evidence="1" id="KW-0812">Transmembrane</keyword>
<evidence type="ECO:0000256" key="1">
    <source>
        <dbReference type="SAM" id="Phobius"/>
    </source>
</evidence>
<keyword evidence="1" id="KW-0472">Membrane</keyword>
<evidence type="ECO:0008006" key="4">
    <source>
        <dbReference type="Google" id="ProtNLM"/>
    </source>
</evidence>
<dbReference type="Proteomes" id="UP000007879">
    <property type="component" value="Unassembled WGS sequence"/>
</dbReference>
<accession>A0A1X7SZN3</accession>
<evidence type="ECO:0000313" key="2">
    <source>
        <dbReference type="EnsemblMetazoa" id="Aqu2.1.07402_001"/>
    </source>
</evidence>
<feature type="transmembrane region" description="Helical" evidence="1">
    <location>
        <begin position="103"/>
        <end position="122"/>
    </location>
</feature>
<dbReference type="KEGG" id="aqu:109590695"/>
<reference evidence="2" key="2">
    <citation type="submission" date="2017-05" db="UniProtKB">
        <authorList>
            <consortium name="EnsemblMetazoa"/>
        </authorList>
    </citation>
    <scope>IDENTIFICATION</scope>
</reference>
<proteinExistence type="predicted"/>
<organism evidence="2">
    <name type="scientific">Amphimedon queenslandica</name>
    <name type="common">Sponge</name>
    <dbReference type="NCBI Taxonomy" id="400682"/>
    <lineage>
        <taxon>Eukaryota</taxon>
        <taxon>Metazoa</taxon>
        <taxon>Porifera</taxon>
        <taxon>Demospongiae</taxon>
        <taxon>Heteroscleromorpha</taxon>
        <taxon>Haplosclerida</taxon>
        <taxon>Niphatidae</taxon>
        <taxon>Amphimedon</taxon>
    </lineage>
</organism>
<dbReference type="InParanoid" id="A0A1X7SZN3"/>
<gene>
    <name evidence="2" type="primary">109590695</name>
</gene>
<reference evidence="3" key="1">
    <citation type="journal article" date="2010" name="Nature">
        <title>The Amphimedon queenslandica genome and the evolution of animal complexity.</title>
        <authorList>
            <person name="Srivastava M."/>
            <person name="Simakov O."/>
            <person name="Chapman J."/>
            <person name="Fahey B."/>
            <person name="Gauthier M.E."/>
            <person name="Mitros T."/>
            <person name="Richards G.S."/>
            <person name="Conaco C."/>
            <person name="Dacre M."/>
            <person name="Hellsten U."/>
            <person name="Larroux C."/>
            <person name="Putnam N.H."/>
            <person name="Stanke M."/>
            <person name="Adamska M."/>
            <person name="Darling A."/>
            <person name="Degnan S.M."/>
            <person name="Oakley T.H."/>
            <person name="Plachetzki D.C."/>
            <person name="Zhai Y."/>
            <person name="Adamski M."/>
            <person name="Calcino A."/>
            <person name="Cummins S.F."/>
            <person name="Goodstein D.M."/>
            <person name="Harris C."/>
            <person name="Jackson D.J."/>
            <person name="Leys S.P."/>
            <person name="Shu S."/>
            <person name="Woodcroft B.J."/>
            <person name="Vervoort M."/>
            <person name="Kosik K.S."/>
            <person name="Manning G."/>
            <person name="Degnan B.M."/>
            <person name="Rokhsar D.S."/>
        </authorList>
    </citation>
    <scope>NUCLEOTIDE SEQUENCE [LARGE SCALE GENOMIC DNA]</scope>
</reference>
<keyword evidence="1" id="KW-1133">Transmembrane helix</keyword>